<dbReference type="InterPro" id="IPR036430">
    <property type="entry name" value="RNase_T2-like_sf"/>
</dbReference>
<name>A0A2R5G3L5_9STRA</name>
<evidence type="ECO:0000313" key="4">
    <source>
        <dbReference type="Proteomes" id="UP000241890"/>
    </source>
</evidence>
<dbReference type="Pfam" id="PF00445">
    <property type="entry name" value="Ribonuclease_T2"/>
    <property type="match status" value="1"/>
</dbReference>
<dbReference type="InterPro" id="IPR018188">
    <property type="entry name" value="RNase_T2_His_AS_1"/>
</dbReference>
<dbReference type="Gene3D" id="3.90.730.10">
    <property type="entry name" value="Ribonuclease T2-like"/>
    <property type="match status" value="1"/>
</dbReference>
<dbReference type="InterPro" id="IPR033130">
    <property type="entry name" value="RNase_T2_His_AS_2"/>
</dbReference>
<dbReference type="PROSITE" id="PS00531">
    <property type="entry name" value="RNASE_T2_2"/>
    <property type="match status" value="1"/>
</dbReference>
<dbReference type="PANTHER" id="PTHR11240">
    <property type="entry name" value="RIBONUCLEASE T2"/>
    <property type="match status" value="1"/>
</dbReference>
<gene>
    <name evidence="3" type="ORF">FCC1311_018192</name>
</gene>
<dbReference type="InParanoid" id="A0A2R5G3L5"/>
<dbReference type="InterPro" id="IPR001568">
    <property type="entry name" value="RNase_T2-like"/>
</dbReference>
<dbReference type="GO" id="GO:0033897">
    <property type="term" value="F:ribonuclease T2 activity"/>
    <property type="evidence" value="ECO:0007669"/>
    <property type="project" value="InterPro"/>
</dbReference>
<dbReference type="GO" id="GO:0003723">
    <property type="term" value="F:RNA binding"/>
    <property type="evidence" value="ECO:0007669"/>
    <property type="project" value="InterPro"/>
</dbReference>
<evidence type="ECO:0000256" key="1">
    <source>
        <dbReference type="ARBA" id="ARBA00007469"/>
    </source>
</evidence>
<dbReference type="PANTHER" id="PTHR11240:SF22">
    <property type="entry name" value="RIBONUCLEASE T2"/>
    <property type="match status" value="1"/>
</dbReference>
<comment type="caution">
    <text evidence="3">The sequence shown here is derived from an EMBL/GenBank/DDBJ whole genome shotgun (WGS) entry which is preliminary data.</text>
</comment>
<dbReference type="Proteomes" id="UP000241890">
    <property type="component" value="Unassembled WGS sequence"/>
</dbReference>
<dbReference type="OrthoDB" id="435754at2759"/>
<evidence type="ECO:0000256" key="2">
    <source>
        <dbReference type="RuleBase" id="RU004328"/>
    </source>
</evidence>
<evidence type="ECO:0000313" key="3">
    <source>
        <dbReference type="EMBL" id="GBG25600.1"/>
    </source>
</evidence>
<proteinExistence type="inferred from homology"/>
<dbReference type="AlphaFoldDB" id="A0A2R5G3L5"/>
<accession>A0A2R5G3L5</accession>
<dbReference type="PROSITE" id="PS00530">
    <property type="entry name" value="RNASE_T2_1"/>
    <property type="match status" value="1"/>
</dbReference>
<reference evidence="3 4" key="1">
    <citation type="submission" date="2017-12" db="EMBL/GenBank/DDBJ databases">
        <title>Sequencing, de novo assembly and annotation of complete genome of a new Thraustochytrid species, strain FCC1311.</title>
        <authorList>
            <person name="Sedici K."/>
            <person name="Godart F."/>
            <person name="Aiese Cigliano R."/>
            <person name="Sanseverino W."/>
            <person name="Barakat M."/>
            <person name="Ortet P."/>
            <person name="Marechal E."/>
            <person name="Cagnac O."/>
            <person name="Amato A."/>
        </authorList>
    </citation>
    <scope>NUCLEOTIDE SEQUENCE [LARGE SCALE GENOMIC DNA]</scope>
</reference>
<protein>
    <submittedName>
        <fullName evidence="3">Ribonuclease DdI</fullName>
    </submittedName>
</protein>
<organism evidence="3 4">
    <name type="scientific">Hondaea fermentalgiana</name>
    <dbReference type="NCBI Taxonomy" id="2315210"/>
    <lineage>
        <taxon>Eukaryota</taxon>
        <taxon>Sar</taxon>
        <taxon>Stramenopiles</taxon>
        <taxon>Bigyra</taxon>
        <taxon>Labyrinthulomycetes</taxon>
        <taxon>Thraustochytrida</taxon>
        <taxon>Thraustochytriidae</taxon>
        <taxon>Hondaea</taxon>
    </lineage>
</organism>
<dbReference type="EMBL" id="BEYU01000013">
    <property type="protein sequence ID" value="GBG25600.1"/>
    <property type="molecule type" value="Genomic_DNA"/>
</dbReference>
<keyword evidence="4" id="KW-1185">Reference proteome</keyword>
<dbReference type="SUPFAM" id="SSF55895">
    <property type="entry name" value="Ribonuclease Rh-like"/>
    <property type="match status" value="1"/>
</dbReference>
<comment type="similarity">
    <text evidence="1 2">Belongs to the RNase T2 family.</text>
</comment>
<dbReference type="GO" id="GO:0006401">
    <property type="term" value="P:RNA catabolic process"/>
    <property type="evidence" value="ECO:0007669"/>
    <property type="project" value="UniProtKB-ARBA"/>
</dbReference>
<sequence>MGGGEAPSVPGDFDFYLLAQSWAAHFCCLKPERCATVEEAWSGSKLMLHGLWPAYFKKRADGRYPADCEVAMKYDKAVIPPLALKMAPNYHGGLGRHEWRKHGTCSGMPPKLYFEEALRTMLAMPKTQQGTPEVISQNIGGEVTSTDLRRAYVREVGIKVSDKCVLEEITSCWDKSEKRHGVEKVGQQIDCPDYIMRGFRNNCDSGKCHGRIRIPKVGQCEL</sequence>